<keyword evidence="5" id="KW-0732">Signal</keyword>
<proteinExistence type="inferred from homology"/>
<dbReference type="GO" id="GO:0033389">
    <property type="term" value="P:putrescine biosynthetic process from arginine, via agmatine"/>
    <property type="evidence" value="ECO:0007669"/>
    <property type="project" value="TreeGrafter"/>
</dbReference>
<accession>A0AAI9UDZ1</accession>
<reference evidence="6 7" key="1">
    <citation type="submission" date="2016-10" db="EMBL/GenBank/DDBJ databases">
        <title>The genome sequence of Colletotrichum fioriniae PJ7.</title>
        <authorList>
            <person name="Baroncelli R."/>
        </authorList>
    </citation>
    <scope>NUCLEOTIDE SEQUENCE [LARGE SCALE GENOMIC DNA]</scope>
    <source>
        <strain evidence="6">Col 31</strain>
    </source>
</reference>
<evidence type="ECO:0000256" key="1">
    <source>
        <dbReference type="ARBA" id="ARBA00009227"/>
    </source>
</evidence>
<dbReference type="GO" id="GO:0008783">
    <property type="term" value="F:agmatinase activity"/>
    <property type="evidence" value="ECO:0007669"/>
    <property type="project" value="TreeGrafter"/>
</dbReference>
<dbReference type="CDD" id="cd11592">
    <property type="entry name" value="Agmatinase_PAH"/>
    <property type="match status" value="1"/>
</dbReference>
<sequence>MRLFRAILLVLLLFNGHAQAHEHRADTSSETDVERLKKLHEKWDTDVRDLGAPFHDKKAQMANQLTCRQWPFSGISTFAHLQHVKCLTNPDELFDVGIIGAPFDTAVSYRPGARFGPRAIRAASARQTSFRGFNHRAGINPYSSWAKVLDCGDIPITPFDNKLALHQMTLGYHELLSRPATNPDKKPVLLTLGGDHSVALPALRALRKAYQEPIAVLHFDAHMDTLHPNKYPSTWTTGQEAPQSDFTHGTMFWIASFEGLIRNGSSVHCGLRSRLAGDDFSDYEDDSRQGFMRIEADDIDLVGAQGIIDGIMKRMGTEIPVYMSVDIDVIDPGLAPGTGTPEPGGWTTRELLQIIRGVGGLNIVGAEVVEVSPAFDGRGEETALAAAQVIYEMLSTVVLKGMEERGLEKPLRTESWTKQFNTPIHGNEKDEL</sequence>
<dbReference type="InterPro" id="IPR020855">
    <property type="entry name" value="Ureohydrolase_Mn_BS"/>
</dbReference>
<dbReference type="InterPro" id="IPR023696">
    <property type="entry name" value="Ureohydrolase_dom_sf"/>
</dbReference>
<protein>
    <submittedName>
        <fullName evidence="6">Arginase</fullName>
    </submittedName>
</protein>
<feature type="chain" id="PRO_5042468631" evidence="5">
    <location>
        <begin position="21"/>
        <end position="432"/>
    </location>
</feature>
<dbReference type="PROSITE" id="PS01053">
    <property type="entry name" value="ARGINASE_1"/>
    <property type="match status" value="1"/>
</dbReference>
<name>A0AAI9UDZ1_9PEZI</name>
<organism evidence="6 7">
    <name type="scientific">Colletotrichum melonis</name>
    <dbReference type="NCBI Taxonomy" id="1209925"/>
    <lineage>
        <taxon>Eukaryota</taxon>
        <taxon>Fungi</taxon>
        <taxon>Dikarya</taxon>
        <taxon>Ascomycota</taxon>
        <taxon>Pezizomycotina</taxon>
        <taxon>Sordariomycetes</taxon>
        <taxon>Hypocreomycetidae</taxon>
        <taxon>Glomerellales</taxon>
        <taxon>Glomerellaceae</taxon>
        <taxon>Colletotrichum</taxon>
        <taxon>Colletotrichum acutatum species complex</taxon>
    </lineage>
</organism>
<evidence type="ECO:0000256" key="2">
    <source>
        <dbReference type="ARBA" id="ARBA00022723"/>
    </source>
</evidence>
<evidence type="ECO:0000256" key="5">
    <source>
        <dbReference type="SAM" id="SignalP"/>
    </source>
</evidence>
<feature type="signal peptide" evidence="5">
    <location>
        <begin position="1"/>
        <end position="20"/>
    </location>
</feature>
<dbReference type="InterPro" id="IPR006035">
    <property type="entry name" value="Ureohydrolase"/>
</dbReference>
<dbReference type="PANTHER" id="PTHR11358">
    <property type="entry name" value="ARGINASE/AGMATINASE"/>
    <property type="match status" value="1"/>
</dbReference>
<evidence type="ECO:0000256" key="3">
    <source>
        <dbReference type="ARBA" id="ARBA00022801"/>
    </source>
</evidence>
<dbReference type="PROSITE" id="PS51409">
    <property type="entry name" value="ARGINASE_2"/>
    <property type="match status" value="1"/>
</dbReference>
<gene>
    <name evidence="6" type="ORF">CMEL01_16258</name>
</gene>
<dbReference type="FunFam" id="3.40.800.10:FF:000014">
    <property type="entry name" value="Arginase family protein"/>
    <property type="match status" value="1"/>
</dbReference>
<evidence type="ECO:0000313" key="6">
    <source>
        <dbReference type="EMBL" id="KAK1456580.1"/>
    </source>
</evidence>
<evidence type="ECO:0000256" key="4">
    <source>
        <dbReference type="RuleBase" id="RU003684"/>
    </source>
</evidence>
<dbReference type="SUPFAM" id="SSF52768">
    <property type="entry name" value="Arginase/deacetylase"/>
    <property type="match status" value="1"/>
</dbReference>
<dbReference type="PRINTS" id="PR00116">
    <property type="entry name" value="ARGINASE"/>
</dbReference>
<evidence type="ECO:0000313" key="7">
    <source>
        <dbReference type="Proteomes" id="UP001239795"/>
    </source>
</evidence>
<dbReference type="Gene3D" id="3.40.800.10">
    <property type="entry name" value="Ureohydrolase domain"/>
    <property type="match status" value="1"/>
</dbReference>
<dbReference type="AlphaFoldDB" id="A0AAI9UDZ1"/>
<keyword evidence="3 4" id="KW-0378">Hydrolase</keyword>
<comment type="caution">
    <text evidence="6">The sequence shown here is derived from an EMBL/GenBank/DDBJ whole genome shotgun (WGS) entry which is preliminary data.</text>
</comment>
<dbReference type="Proteomes" id="UP001239795">
    <property type="component" value="Unassembled WGS sequence"/>
</dbReference>
<keyword evidence="7" id="KW-1185">Reference proteome</keyword>
<comment type="similarity">
    <text evidence="1">Belongs to the arginase family. Agmatinase subfamily.</text>
</comment>
<dbReference type="Pfam" id="PF00491">
    <property type="entry name" value="Arginase"/>
    <property type="match status" value="1"/>
</dbReference>
<keyword evidence="2" id="KW-0479">Metal-binding</keyword>
<dbReference type="EMBL" id="MLGG01000019">
    <property type="protein sequence ID" value="KAK1456580.1"/>
    <property type="molecule type" value="Genomic_DNA"/>
</dbReference>
<dbReference type="GO" id="GO:0046872">
    <property type="term" value="F:metal ion binding"/>
    <property type="evidence" value="ECO:0007669"/>
    <property type="project" value="UniProtKB-KW"/>
</dbReference>
<dbReference type="PANTHER" id="PTHR11358:SF26">
    <property type="entry name" value="GUANIDINO ACID HYDROLASE, MITOCHONDRIAL"/>
    <property type="match status" value="1"/>
</dbReference>